<keyword evidence="3" id="KW-1185">Reference proteome</keyword>
<dbReference type="Gene3D" id="3.30.457.10">
    <property type="entry name" value="Copper amine oxidase-like, N-terminal domain"/>
    <property type="match status" value="2"/>
</dbReference>
<proteinExistence type="predicted"/>
<evidence type="ECO:0000313" key="3">
    <source>
        <dbReference type="Proteomes" id="UP001223886"/>
    </source>
</evidence>
<feature type="domain" description="Copper amine oxidase-like N-terminal" evidence="1">
    <location>
        <begin position="76"/>
        <end position="197"/>
    </location>
</feature>
<comment type="caution">
    <text evidence="2">The sequence shown here is derived from an EMBL/GenBank/DDBJ whole genome shotgun (WGS) entry which is preliminary data.</text>
</comment>
<accession>A0ABT9M2G8</accession>
<dbReference type="InterPro" id="IPR012854">
    <property type="entry name" value="Cu_amine_oxidase-like_N"/>
</dbReference>
<dbReference type="InterPro" id="IPR036582">
    <property type="entry name" value="Mao_N_sf"/>
</dbReference>
<protein>
    <recommendedName>
        <fullName evidence="1">Copper amine oxidase-like N-terminal domain-containing protein</fullName>
    </recommendedName>
</protein>
<reference evidence="2 3" key="1">
    <citation type="submission" date="2023-07" db="EMBL/GenBank/DDBJ databases">
        <title>Genomic Encyclopedia of Type Strains, Phase IV (KMG-IV): sequencing the most valuable type-strain genomes for metagenomic binning, comparative biology and taxonomic classification.</title>
        <authorList>
            <person name="Goeker M."/>
        </authorList>
    </citation>
    <scope>NUCLEOTIDE SEQUENCE [LARGE SCALE GENOMIC DNA]</scope>
    <source>
        <strain evidence="2 3">DSM 25963</strain>
    </source>
</reference>
<dbReference type="RefSeq" id="WP_307680947.1">
    <property type="nucleotide sequence ID" value="NZ_JAURUP010000006.1"/>
</dbReference>
<evidence type="ECO:0000313" key="2">
    <source>
        <dbReference type="EMBL" id="MDP9750331.1"/>
    </source>
</evidence>
<dbReference type="Pfam" id="PF07833">
    <property type="entry name" value="Cu_amine_oxidN1"/>
    <property type="match status" value="1"/>
</dbReference>
<dbReference type="SUPFAM" id="SSF55383">
    <property type="entry name" value="Copper amine oxidase, domain N"/>
    <property type="match status" value="2"/>
</dbReference>
<evidence type="ECO:0000259" key="1">
    <source>
        <dbReference type="Pfam" id="PF07833"/>
    </source>
</evidence>
<name>A0ABT9M2G8_9THEO</name>
<dbReference type="Proteomes" id="UP001223886">
    <property type="component" value="Unassembled WGS sequence"/>
</dbReference>
<sequence length="401" mass="46030">MKLKTALKIILVFLVALSLAAPTYMFIPNGTLNRANSTSSKLMQEAYAASSVENVKPSVEPVRVARLWIGRQYFVRNAEKIQTDIAPYVNKNRRTLVPLRFVAYALGLGEENVIWNEQDQTVTIKADITFPKFYTLPQKTLKRTLVFKIGSPEFTVDGQTKTMDTVPVLVNGRTMLPARFVAENLGYEVLWNEQRLDVTFVPKIDVKLHQYIDYSKSMMGYPYPVLEGDPHFDPTPPGIKEYSTFPDDVKVLNSIFGVPIFVQRSDVFTTQIYPEDCNNGYNNLRFSYSVIKNTADPYYGHWCNVWIYHDYQPGTPQYDRFPKVTLDNFDYYVKPLIAIYFPDNYEEITRKIKNIFINSVGKMPQFDVYSVSDEKHPPYLSIDTSYAGGEADPIIIKLKTQ</sequence>
<dbReference type="EMBL" id="JAURUP010000006">
    <property type="protein sequence ID" value="MDP9750331.1"/>
    <property type="molecule type" value="Genomic_DNA"/>
</dbReference>
<gene>
    <name evidence="2" type="ORF">J2S24_000799</name>
</gene>
<organism evidence="2 3">
    <name type="scientific">Thermoanaerobacter pentosaceus</name>
    <dbReference type="NCBI Taxonomy" id="694059"/>
    <lineage>
        <taxon>Bacteria</taxon>
        <taxon>Bacillati</taxon>
        <taxon>Bacillota</taxon>
        <taxon>Clostridia</taxon>
        <taxon>Thermoanaerobacterales</taxon>
        <taxon>Thermoanaerobacteraceae</taxon>
        <taxon>Thermoanaerobacter</taxon>
    </lineage>
</organism>